<dbReference type="PRINTS" id="PR00064">
    <property type="entry name" value="RIBOSOMALL35"/>
</dbReference>
<dbReference type="HAMAP" id="MF_00514">
    <property type="entry name" value="Ribosomal_bL35"/>
    <property type="match status" value="1"/>
</dbReference>
<reference evidence="7" key="1">
    <citation type="submission" date="2024-05" db="EMBL/GenBank/DDBJ databases">
        <title>Whole genome shotgun sequence of Streptomyces hygroscopicus NBRC 113678.</title>
        <authorList>
            <person name="Komaki H."/>
            <person name="Tamura T."/>
        </authorList>
    </citation>
    <scope>NUCLEOTIDE SEQUENCE</scope>
    <source>
        <strain evidence="7">N11-34</strain>
    </source>
</reference>
<sequence>MTLPVARIAVTPAPAPPGQRPRRGENGDMPKNKTHSGASKRFKLTGSGKVVRQRAGRRHLLEHKPSTLTRRLAGKVEMAPADAKKIKKLLGK</sequence>
<dbReference type="Proteomes" id="UP001054854">
    <property type="component" value="Unassembled WGS sequence"/>
</dbReference>
<feature type="compositionally biased region" description="Basic and acidic residues" evidence="6">
    <location>
        <begin position="22"/>
        <end position="31"/>
    </location>
</feature>
<name>A0ABQ3UAE8_STRHY</name>
<keyword evidence="2 4" id="KW-0689">Ribosomal protein</keyword>
<dbReference type="InterPro" id="IPR001706">
    <property type="entry name" value="Ribosomal_bL35"/>
</dbReference>
<evidence type="ECO:0000313" key="7">
    <source>
        <dbReference type="EMBL" id="GHJ32487.1"/>
    </source>
</evidence>
<dbReference type="Pfam" id="PF01632">
    <property type="entry name" value="Ribosomal_L35p"/>
    <property type="match status" value="1"/>
</dbReference>
<comment type="similarity">
    <text evidence="1 4 5">Belongs to the bacterial ribosomal protein bL35 family.</text>
</comment>
<organism evidence="7 8">
    <name type="scientific">Streptomyces hygroscopicus</name>
    <dbReference type="NCBI Taxonomy" id="1912"/>
    <lineage>
        <taxon>Bacteria</taxon>
        <taxon>Bacillati</taxon>
        <taxon>Actinomycetota</taxon>
        <taxon>Actinomycetes</taxon>
        <taxon>Kitasatosporales</taxon>
        <taxon>Streptomycetaceae</taxon>
        <taxon>Streptomyces</taxon>
        <taxon>Streptomyces violaceusniger group</taxon>
    </lineage>
</organism>
<evidence type="ECO:0000256" key="6">
    <source>
        <dbReference type="SAM" id="MobiDB-lite"/>
    </source>
</evidence>
<dbReference type="PANTHER" id="PTHR33343:SF1">
    <property type="entry name" value="LARGE RIBOSOMAL SUBUNIT PROTEIN BL35M"/>
    <property type="match status" value="1"/>
</dbReference>
<dbReference type="PROSITE" id="PS00936">
    <property type="entry name" value="RIBOSOMAL_L35"/>
    <property type="match status" value="1"/>
</dbReference>
<dbReference type="NCBIfam" id="TIGR00001">
    <property type="entry name" value="rpmI_bact"/>
    <property type="match status" value="1"/>
</dbReference>
<accession>A0ABQ3UAE8</accession>
<evidence type="ECO:0000256" key="5">
    <source>
        <dbReference type="RuleBase" id="RU000568"/>
    </source>
</evidence>
<gene>
    <name evidence="4" type="primary">rpmI</name>
    <name evidence="7" type="ORF">TPA0910_69200</name>
</gene>
<feature type="region of interest" description="Disordered" evidence="6">
    <location>
        <begin position="1"/>
        <end position="57"/>
    </location>
</feature>
<evidence type="ECO:0000313" key="8">
    <source>
        <dbReference type="Proteomes" id="UP001054854"/>
    </source>
</evidence>
<comment type="caution">
    <text evidence="7">The sequence shown here is derived from an EMBL/GenBank/DDBJ whole genome shotgun (WGS) entry which is preliminary data.</text>
</comment>
<dbReference type="PANTHER" id="PTHR33343">
    <property type="entry name" value="54S RIBOSOMAL PROTEIN BL35M"/>
    <property type="match status" value="1"/>
</dbReference>
<evidence type="ECO:0000256" key="1">
    <source>
        <dbReference type="ARBA" id="ARBA00006598"/>
    </source>
</evidence>
<dbReference type="Gene3D" id="4.10.410.60">
    <property type="match status" value="1"/>
</dbReference>
<dbReference type="SUPFAM" id="SSF143034">
    <property type="entry name" value="L35p-like"/>
    <property type="match status" value="1"/>
</dbReference>
<keyword evidence="3 4" id="KW-0687">Ribonucleoprotein</keyword>
<dbReference type="EMBL" id="BNEK01000005">
    <property type="protein sequence ID" value="GHJ32487.1"/>
    <property type="molecule type" value="Genomic_DNA"/>
</dbReference>
<evidence type="ECO:0000256" key="2">
    <source>
        <dbReference type="ARBA" id="ARBA00022980"/>
    </source>
</evidence>
<dbReference type="InterPro" id="IPR021137">
    <property type="entry name" value="Ribosomal_bL35-like"/>
</dbReference>
<protein>
    <recommendedName>
        <fullName evidence="4">Large ribosomal subunit protein bL35</fullName>
    </recommendedName>
</protein>
<evidence type="ECO:0000256" key="3">
    <source>
        <dbReference type="ARBA" id="ARBA00023274"/>
    </source>
</evidence>
<proteinExistence type="inferred from homology"/>
<dbReference type="InterPro" id="IPR018265">
    <property type="entry name" value="Ribosomal_bL35_CS"/>
</dbReference>
<dbReference type="InterPro" id="IPR037229">
    <property type="entry name" value="Ribosomal_bL35_sf"/>
</dbReference>
<evidence type="ECO:0000256" key="4">
    <source>
        <dbReference type="HAMAP-Rule" id="MF_00514"/>
    </source>
</evidence>
<feature type="compositionally biased region" description="Basic residues" evidence="6">
    <location>
        <begin position="32"/>
        <end position="43"/>
    </location>
</feature>
<keyword evidence="8" id="KW-1185">Reference proteome</keyword>